<accession>A0A1R1MKQ8</accession>
<dbReference type="EMBL" id="MOEN01000021">
    <property type="protein sequence ID" value="OMH40290.1"/>
    <property type="molecule type" value="Genomic_DNA"/>
</dbReference>
<evidence type="ECO:0000256" key="1">
    <source>
        <dbReference type="SAM" id="Phobius"/>
    </source>
</evidence>
<organism evidence="2 3">
    <name type="scientific">Desulfurobacterium indicum</name>
    <dbReference type="NCBI Taxonomy" id="1914305"/>
    <lineage>
        <taxon>Bacteria</taxon>
        <taxon>Pseudomonadati</taxon>
        <taxon>Aquificota</taxon>
        <taxon>Aquificia</taxon>
        <taxon>Desulfurobacteriales</taxon>
        <taxon>Desulfurobacteriaceae</taxon>
        <taxon>Desulfurobacterium</taxon>
    </lineage>
</organism>
<protein>
    <submittedName>
        <fullName evidence="2">Uncharacterized protein</fullName>
    </submittedName>
</protein>
<dbReference type="RefSeq" id="WP_076713187.1">
    <property type="nucleotide sequence ID" value="NZ_MOEN01000021.1"/>
</dbReference>
<dbReference type="Proteomes" id="UP000187408">
    <property type="component" value="Unassembled WGS sequence"/>
</dbReference>
<dbReference type="STRING" id="1914305.BLW93_05925"/>
<proteinExistence type="predicted"/>
<evidence type="ECO:0000313" key="3">
    <source>
        <dbReference type="Proteomes" id="UP000187408"/>
    </source>
</evidence>
<keyword evidence="1" id="KW-0472">Membrane</keyword>
<keyword evidence="3" id="KW-1185">Reference proteome</keyword>
<name>A0A1R1MKQ8_9BACT</name>
<keyword evidence="1" id="KW-1133">Transmembrane helix</keyword>
<dbReference type="OrthoDB" id="14180at2"/>
<feature type="transmembrane region" description="Helical" evidence="1">
    <location>
        <begin position="16"/>
        <end position="35"/>
    </location>
</feature>
<evidence type="ECO:0000313" key="2">
    <source>
        <dbReference type="EMBL" id="OMH40290.1"/>
    </source>
</evidence>
<keyword evidence="1" id="KW-0812">Transmembrane</keyword>
<dbReference type="AlphaFoldDB" id="A0A1R1MKQ8"/>
<feature type="transmembrane region" description="Helical" evidence="1">
    <location>
        <begin position="41"/>
        <end position="58"/>
    </location>
</feature>
<reference evidence="2 3" key="1">
    <citation type="submission" date="2016-10" db="EMBL/GenBank/DDBJ databases">
        <title>Genome sequence of a sulfur-reducing bacterium Desulfurobacterium indicum K6013.</title>
        <authorList>
            <person name="Cao J."/>
            <person name="Shao Z."/>
            <person name="Alain K."/>
            <person name="Jebbar M."/>
        </authorList>
    </citation>
    <scope>NUCLEOTIDE SEQUENCE [LARGE SCALE GENOMIC DNA]</scope>
    <source>
        <strain evidence="2 3">K6013</strain>
    </source>
</reference>
<gene>
    <name evidence="2" type="ORF">BLW93_05925</name>
</gene>
<comment type="caution">
    <text evidence="2">The sequence shown here is derived from an EMBL/GenBank/DDBJ whole genome shotgun (WGS) entry which is preliminary data.</text>
</comment>
<sequence length="155" mass="18110">MALPQSKRFEVSQEPLFIALPIVIDVLFLIATIVAHGILRFLLFGILVALLYLLYRQLKPILTNYRFVMTPKSVWIENFSGKKVREVNWKKVEAAAAGYKVTLKKIYLYNFYFRVKKEEDLIFAVTTTKPDLALKFQKFIKVFVRKKIPIQIVKP</sequence>